<evidence type="ECO:0000313" key="3">
    <source>
        <dbReference type="Proteomes" id="UP001354989"/>
    </source>
</evidence>
<name>A0ABN6LBW4_9BACT</name>
<keyword evidence="3" id="KW-1185">Reference proteome</keyword>
<feature type="domain" description="AB hydrolase-1" evidence="1">
    <location>
        <begin position="37"/>
        <end position="271"/>
    </location>
</feature>
<sequence>MKKEKSWLNKEEYPFESNYFDLPIGRMHYIDEGKGIPIVFVHGNPGWSFEYRKSIQELLKTNRCISVDNIGFGLSDKPVDWNYLPENHANNLSKFIKHLNLDKFVLVVNDWGGPIGLSYAINNPNQIKHLIITNTWMWSIKDNAASKRFSGFAGGLVGRFLIKHFNFFGKVIIKNCMGDKKYFNPAIYRHLETKNDRKGCWTFPKQIVASDDWVDSLWQRRESIKAIPKSMIWGLKDFAFTEKDLNAWIDEFQPKTVIKLDNVGHYPYEEATEIFNNELKNAST</sequence>
<evidence type="ECO:0000259" key="1">
    <source>
        <dbReference type="Pfam" id="PF00561"/>
    </source>
</evidence>
<dbReference type="SUPFAM" id="SSF53474">
    <property type="entry name" value="alpha/beta-Hydrolases"/>
    <property type="match status" value="1"/>
</dbReference>
<dbReference type="RefSeq" id="WP_338397258.1">
    <property type="nucleotide sequence ID" value="NZ_AP025292.1"/>
</dbReference>
<dbReference type="InterPro" id="IPR029058">
    <property type="entry name" value="AB_hydrolase_fold"/>
</dbReference>
<proteinExistence type="predicted"/>
<protein>
    <submittedName>
        <fullName evidence="2">Haloalkane dehalogenase</fullName>
    </submittedName>
</protein>
<evidence type="ECO:0000313" key="2">
    <source>
        <dbReference type="EMBL" id="BDD00309.1"/>
    </source>
</evidence>
<accession>A0ABN6LBW4</accession>
<dbReference type="Pfam" id="PF00561">
    <property type="entry name" value="Abhydrolase_1"/>
    <property type="match status" value="1"/>
</dbReference>
<dbReference type="PRINTS" id="PR00412">
    <property type="entry name" value="EPOXHYDRLASE"/>
</dbReference>
<dbReference type="EMBL" id="AP025292">
    <property type="protein sequence ID" value="BDD00309.1"/>
    <property type="molecule type" value="Genomic_DNA"/>
</dbReference>
<dbReference type="InterPro" id="IPR000639">
    <property type="entry name" value="Epox_hydrolase-like"/>
</dbReference>
<dbReference type="PANTHER" id="PTHR46438">
    <property type="entry name" value="ALPHA/BETA-HYDROLASES SUPERFAMILY PROTEIN"/>
    <property type="match status" value="1"/>
</dbReference>
<dbReference type="Gene3D" id="3.40.50.1820">
    <property type="entry name" value="alpha/beta hydrolase"/>
    <property type="match status" value="1"/>
</dbReference>
<dbReference type="Proteomes" id="UP001354989">
    <property type="component" value="Chromosome"/>
</dbReference>
<organism evidence="2 3">
    <name type="scientific">Persicobacter psychrovividus</name>
    <dbReference type="NCBI Taxonomy" id="387638"/>
    <lineage>
        <taxon>Bacteria</taxon>
        <taxon>Pseudomonadati</taxon>
        <taxon>Bacteroidota</taxon>
        <taxon>Cytophagia</taxon>
        <taxon>Cytophagales</taxon>
        <taxon>Persicobacteraceae</taxon>
        <taxon>Persicobacter</taxon>
    </lineage>
</organism>
<dbReference type="InterPro" id="IPR000073">
    <property type="entry name" value="AB_hydrolase_1"/>
</dbReference>
<gene>
    <name evidence="2" type="ORF">PEPS_25890</name>
</gene>
<dbReference type="PRINTS" id="PR00111">
    <property type="entry name" value="ABHYDROLASE"/>
</dbReference>
<reference evidence="2 3" key="1">
    <citation type="submission" date="2021-12" db="EMBL/GenBank/DDBJ databases">
        <title>Genome sequencing of bacteria with rrn-lacking chromosome and rrn-plasmid.</title>
        <authorList>
            <person name="Anda M."/>
            <person name="Iwasaki W."/>
        </authorList>
    </citation>
    <scope>NUCLEOTIDE SEQUENCE [LARGE SCALE GENOMIC DNA]</scope>
    <source>
        <strain evidence="2 3">NBRC 101262</strain>
    </source>
</reference>